<dbReference type="Gene3D" id="1.20.870.10">
    <property type="entry name" value="Son of sevenless (SoS) protein Chain: S domain 1"/>
    <property type="match status" value="1"/>
</dbReference>
<evidence type="ECO:0000256" key="4">
    <source>
        <dbReference type="ARBA" id="ARBA00011446"/>
    </source>
</evidence>
<dbReference type="Pfam" id="PF00617">
    <property type="entry name" value="RasGEF"/>
    <property type="match status" value="1"/>
</dbReference>
<evidence type="ECO:0000259" key="15">
    <source>
        <dbReference type="PROSITE" id="PS50212"/>
    </source>
</evidence>
<comment type="function">
    <text evidence="1">Component of the ESCRT-0 complex which is the sorting receptor for ubiquitinated cargo proteins at the multivesicular body (MVB).</text>
</comment>
<dbReference type="GO" id="GO:0005886">
    <property type="term" value="C:plasma membrane"/>
    <property type="evidence" value="ECO:0007669"/>
    <property type="project" value="TreeGrafter"/>
</dbReference>
<dbReference type="InterPro" id="IPR056686">
    <property type="entry name" value="DUF7784"/>
</dbReference>
<feature type="domain" description="SH3" evidence="13">
    <location>
        <begin position="81"/>
        <end position="140"/>
    </location>
</feature>
<dbReference type="InterPro" id="IPR023578">
    <property type="entry name" value="Ras_GEF_dom_sf"/>
</dbReference>
<feature type="domain" description="N-terminal Ras-GEF" evidence="15">
    <location>
        <begin position="810"/>
        <end position="943"/>
    </location>
</feature>
<comment type="subcellular location">
    <subcellularLocation>
        <location evidence="2">Endosome membrane</location>
        <topology evidence="2">Peripheral membrane protein</topology>
        <orientation evidence="2">Cytoplasmic side</orientation>
    </subcellularLocation>
</comment>
<evidence type="ECO:0000256" key="12">
    <source>
        <dbReference type="SAM" id="MobiDB-lite"/>
    </source>
</evidence>
<name>A0A084G6I2_PSEDA</name>
<evidence type="ECO:0000259" key="13">
    <source>
        <dbReference type="PROSITE" id="PS50002"/>
    </source>
</evidence>
<proteinExistence type="inferred from homology"/>
<dbReference type="PANTHER" id="PTHR23113">
    <property type="entry name" value="GUANINE NUCLEOTIDE EXCHANGE FACTOR"/>
    <property type="match status" value="1"/>
</dbReference>
<dbReference type="SUPFAM" id="SSF50044">
    <property type="entry name" value="SH3-domain"/>
    <property type="match status" value="1"/>
</dbReference>
<dbReference type="EMBL" id="JOWA01000098">
    <property type="protein sequence ID" value="KEZ42944.1"/>
    <property type="molecule type" value="Genomic_DNA"/>
</dbReference>
<dbReference type="RefSeq" id="XP_016642743.1">
    <property type="nucleotide sequence ID" value="XM_016787728.1"/>
</dbReference>
<dbReference type="Pfam" id="PF00018">
    <property type="entry name" value="SH3_1"/>
    <property type="match status" value="1"/>
</dbReference>
<evidence type="ECO:0000259" key="14">
    <source>
        <dbReference type="PROSITE" id="PS50009"/>
    </source>
</evidence>
<dbReference type="CDD" id="cd00155">
    <property type="entry name" value="RasGEF"/>
    <property type="match status" value="1"/>
</dbReference>
<dbReference type="KEGG" id="sapo:SAPIO_CDS5391"/>
<dbReference type="GO" id="GO:0010008">
    <property type="term" value="C:endosome membrane"/>
    <property type="evidence" value="ECO:0007669"/>
    <property type="project" value="UniProtKB-SubCell"/>
</dbReference>
<dbReference type="InterPro" id="IPR000651">
    <property type="entry name" value="Ras-like_Gua-exchang_fac_N"/>
</dbReference>
<dbReference type="Pfam" id="PF00618">
    <property type="entry name" value="RasGEF_N"/>
    <property type="match status" value="1"/>
</dbReference>
<organism evidence="16 17">
    <name type="scientific">Pseudallescheria apiosperma</name>
    <name type="common">Scedosporium apiospermum</name>
    <dbReference type="NCBI Taxonomy" id="563466"/>
    <lineage>
        <taxon>Eukaryota</taxon>
        <taxon>Fungi</taxon>
        <taxon>Dikarya</taxon>
        <taxon>Ascomycota</taxon>
        <taxon>Pezizomycotina</taxon>
        <taxon>Sordariomycetes</taxon>
        <taxon>Hypocreomycetidae</taxon>
        <taxon>Microascales</taxon>
        <taxon>Microascaceae</taxon>
        <taxon>Scedosporium</taxon>
    </lineage>
</organism>
<dbReference type="InterPro" id="IPR036028">
    <property type="entry name" value="SH3-like_dom_sf"/>
</dbReference>
<dbReference type="CDD" id="cd06224">
    <property type="entry name" value="REM"/>
    <property type="match status" value="1"/>
</dbReference>
<feature type="compositionally biased region" description="Polar residues" evidence="12">
    <location>
        <begin position="14"/>
        <end position="23"/>
    </location>
</feature>
<dbReference type="GO" id="GO:0005085">
    <property type="term" value="F:guanyl-nucleotide exchange factor activity"/>
    <property type="evidence" value="ECO:0007669"/>
    <property type="project" value="UniProtKB-KW"/>
</dbReference>
<dbReference type="Pfam" id="PF25006">
    <property type="entry name" value="DUF7783"/>
    <property type="match status" value="1"/>
</dbReference>
<dbReference type="CDD" id="cd11883">
    <property type="entry name" value="SH3_Sdc25"/>
    <property type="match status" value="1"/>
</dbReference>
<feature type="region of interest" description="Disordered" evidence="12">
    <location>
        <begin position="222"/>
        <end position="290"/>
    </location>
</feature>
<dbReference type="OMA" id="CQAITSP"/>
<dbReference type="InterPro" id="IPR019804">
    <property type="entry name" value="Ras_G-nucl-exch_fac_CS"/>
</dbReference>
<gene>
    <name evidence="16" type="ORF">SAPIO_CDS5391</name>
</gene>
<dbReference type="VEuPathDB" id="FungiDB:SAPIO_CDS5391"/>
<dbReference type="FunFam" id="2.30.30.40:FF:000072">
    <property type="entry name" value="Unconventional Myosin IB"/>
    <property type="match status" value="1"/>
</dbReference>
<keyword evidence="7 11" id="KW-0728">SH3 domain</keyword>
<feature type="domain" description="Ras-GEF" evidence="14">
    <location>
        <begin position="979"/>
        <end position="1216"/>
    </location>
</feature>
<dbReference type="Gene3D" id="1.10.840.10">
    <property type="entry name" value="Ras guanine-nucleotide exchange factors catalytic domain"/>
    <property type="match status" value="1"/>
</dbReference>
<sequence>MLTTDTAAPPFDQGYSNNPYNSRNKFFNDRSYDPSVPVDSSRAASGVPNDPNSRYYDYESAYSAAAASSSLMNGIVGPAQPGAMYVRALYDYEADDRTSLSFHEGDVIQVINRLDSGWWDGVINGVRGWFPSNYCQVITSPDELPDTILHAAAADHADDELVEEGEAYEEEFEDDESDPDGVDGLPLEGIESEDRSRSDFWIPQATPDGRLFYYNMMTGDRTTELPLESPSSSADAGPRDRSGTNVSMPDETRPPPEMMARGGLTRDEEQDSEANSASEIEGENILAGPRGALSSFNDTLSPSVSMDSINGISPVARGNRGDPFANGVPTGQTPMIASATSFTTSPYSLPATTSIPRSFFDDGQTPPLTWTRLVQNMKRAIDRYREAITSNRRSEYVARAEDISDHLRLLLAAGSGTTDNHSGQPSIISQNKALYPHFRDMMSKFSKLVISSHIAAADWPNAESVQKCLMEAEGVFQGVFNYVEVARQQRGEEIPRLFPGFVIGSNTGGSWQNNGLGPRDPIMTNFLDDDEGVMEPSAILDAKLLERLDELKRMLVSSIRELDKQLVITDKIVTPYRHELVGNNVCTAGTKVLETFKPWIAMIESIDLSVLGNTFQTPQLADFSTNKQSLYDNLSDLILGCQAVAGPLADEWAEVHGEALENRLEYVRQCARALETNSSHVGFSLQLLSEQVQINLQAQQNSMRQREDQLVREQLQRSQTMPYGGQPQRTDSRAMPIRQPLLQSQSFGGDLDPTAPGNFRKGDYSSSKLKKILGEDPSAEAGMGMGAGDDTPPYLRLDYEHEIAWEFKTQPPTVKGGTLPALVEQLTRHDKLDSGFTDTFLLTYRSFTTARELFELLVKRFNIQPPEGLTQQDYEVWRDRKQKLIRFRVVKILKSWFDNFWMEDYNEESRALIRDVYNFARDTVKSTETPGSAPLMQVLDQRLNGKEVGVKRMIQTLNQNSPAPIMPRSMKKLKFLDIDVTEFARQLTIIESRLYSKIKPTECLNKTWQKKVGEGEPEPAPNVKALILHSNQMTNWVAEMILAQVDVRKRVVVIKHFISVADKCRALNNFSTLTSIISALGTAPIARLKRTWDQVPQRTQTVLESMRKLMASTKNFGEYREALHAANPPCIPFFGVYLTDLTFIEDGIPSIIKKTNLINFSKRAKTAEVIGDIQQYQNVGYLLQPVTELQDYILSNMQAAGDVHEMYDKSLQVEPREREDEKIVRVLAESGFL</sequence>
<dbReference type="InterPro" id="IPR001452">
    <property type="entry name" value="SH3_domain"/>
</dbReference>
<dbReference type="SMART" id="SM00147">
    <property type="entry name" value="RasGEF"/>
    <property type="match status" value="1"/>
</dbReference>
<dbReference type="Pfam" id="PF25008">
    <property type="entry name" value="DUF7784"/>
    <property type="match status" value="1"/>
</dbReference>
<dbReference type="HOGENOM" id="CLU_002632_0_0_1"/>
<dbReference type="GO" id="GO:0007265">
    <property type="term" value="P:Ras protein signal transduction"/>
    <property type="evidence" value="ECO:0007669"/>
    <property type="project" value="TreeGrafter"/>
</dbReference>
<keyword evidence="8 10" id="KW-0344">Guanine-nucleotide releasing factor</keyword>
<evidence type="ECO:0000256" key="8">
    <source>
        <dbReference type="ARBA" id="ARBA00022658"/>
    </source>
</evidence>
<dbReference type="Gene3D" id="2.30.30.40">
    <property type="entry name" value="SH3 Domains"/>
    <property type="match status" value="1"/>
</dbReference>
<feature type="region of interest" description="Disordered" evidence="12">
    <location>
        <begin position="165"/>
        <end position="202"/>
    </location>
</feature>
<dbReference type="PANTHER" id="PTHR23113:SF368">
    <property type="entry name" value="CELL DIVISION CONTROL PROTEIN 25"/>
    <property type="match status" value="1"/>
</dbReference>
<dbReference type="AlphaFoldDB" id="A0A084G6I2"/>
<dbReference type="InterPro" id="IPR001895">
    <property type="entry name" value="RASGEF_cat_dom"/>
</dbReference>
<feature type="region of interest" description="Disordered" evidence="12">
    <location>
        <begin position="1"/>
        <end position="23"/>
    </location>
</feature>
<dbReference type="SMART" id="SM00229">
    <property type="entry name" value="RasGEFN"/>
    <property type="match status" value="1"/>
</dbReference>
<dbReference type="Pfam" id="PF23518">
    <property type="entry name" value="WW_2"/>
    <property type="match status" value="1"/>
</dbReference>
<dbReference type="InterPro" id="IPR008937">
    <property type="entry name" value="Ras-like_GEF"/>
</dbReference>
<evidence type="ECO:0000256" key="9">
    <source>
        <dbReference type="ARBA" id="ARBA00022753"/>
    </source>
</evidence>
<keyword evidence="9" id="KW-0967">Endosome</keyword>
<dbReference type="SMART" id="SM00326">
    <property type="entry name" value="SH3"/>
    <property type="match status" value="1"/>
</dbReference>
<dbReference type="PROSITE" id="PS50002">
    <property type="entry name" value="SH3"/>
    <property type="match status" value="1"/>
</dbReference>
<evidence type="ECO:0000256" key="5">
    <source>
        <dbReference type="ARBA" id="ARBA00017923"/>
    </source>
</evidence>
<evidence type="ECO:0000313" key="17">
    <source>
        <dbReference type="Proteomes" id="UP000028545"/>
    </source>
</evidence>
<dbReference type="PRINTS" id="PR00452">
    <property type="entry name" value="SH3DOMAIN"/>
</dbReference>
<comment type="caution">
    <text evidence="16">The sequence shown here is derived from an EMBL/GenBank/DDBJ whole genome shotgun (WGS) entry which is preliminary data.</text>
</comment>
<dbReference type="SUPFAM" id="SSF48366">
    <property type="entry name" value="Ras GEF"/>
    <property type="match status" value="1"/>
</dbReference>
<evidence type="ECO:0000256" key="3">
    <source>
        <dbReference type="ARBA" id="ARBA00009666"/>
    </source>
</evidence>
<dbReference type="InterPro" id="IPR036964">
    <property type="entry name" value="RASGEF_cat_dom_sf"/>
</dbReference>
<accession>A0A084G6I2</accession>
<evidence type="ECO:0000256" key="10">
    <source>
        <dbReference type="PROSITE-ProRule" id="PRU00168"/>
    </source>
</evidence>
<evidence type="ECO:0000256" key="6">
    <source>
        <dbReference type="ARBA" id="ARBA00018978"/>
    </source>
</evidence>
<evidence type="ECO:0000256" key="1">
    <source>
        <dbReference type="ARBA" id="ARBA00002654"/>
    </source>
</evidence>
<dbReference type="GeneID" id="27724463"/>
<comment type="similarity">
    <text evidence="3">Belongs to the STAM family.</text>
</comment>
<dbReference type="InterPro" id="IPR056685">
    <property type="entry name" value="DUF7783"/>
</dbReference>
<comment type="subunit">
    <text evidence="4">Component of the ESCRT-0 complex composed of HSE1 and VPS27.</text>
</comment>
<evidence type="ECO:0000313" key="16">
    <source>
        <dbReference type="EMBL" id="KEZ42944.1"/>
    </source>
</evidence>
<keyword evidence="17" id="KW-1185">Reference proteome</keyword>
<reference evidence="16 17" key="1">
    <citation type="journal article" date="2014" name="Genome Announc.">
        <title>Draft genome sequence of the pathogenic fungus Scedosporium apiospermum.</title>
        <authorList>
            <person name="Vandeputte P."/>
            <person name="Ghamrawi S."/>
            <person name="Rechenmann M."/>
            <person name="Iltis A."/>
            <person name="Giraud S."/>
            <person name="Fleury M."/>
            <person name="Thornton C."/>
            <person name="Delhaes L."/>
            <person name="Meyer W."/>
            <person name="Papon N."/>
            <person name="Bouchara J.P."/>
        </authorList>
    </citation>
    <scope>NUCLEOTIDE SEQUENCE [LARGE SCALE GENOMIC DNA]</scope>
    <source>
        <strain evidence="16 17">IHEM 14462</strain>
    </source>
</reference>
<dbReference type="Proteomes" id="UP000028545">
    <property type="component" value="Unassembled WGS sequence"/>
</dbReference>
<dbReference type="PROSITE" id="PS50009">
    <property type="entry name" value="RASGEF_CAT"/>
    <property type="match status" value="1"/>
</dbReference>
<evidence type="ECO:0000256" key="2">
    <source>
        <dbReference type="ARBA" id="ARBA00004125"/>
    </source>
</evidence>
<dbReference type="PROSITE" id="PS50212">
    <property type="entry name" value="RASGEF_NTER"/>
    <property type="match status" value="1"/>
</dbReference>
<dbReference type="InterPro" id="IPR057827">
    <property type="entry name" value="WW_fungi"/>
</dbReference>
<dbReference type="PROSITE" id="PS00720">
    <property type="entry name" value="RASGEF"/>
    <property type="match status" value="1"/>
</dbReference>
<dbReference type="OrthoDB" id="546434at2759"/>
<evidence type="ECO:0000256" key="7">
    <source>
        <dbReference type="ARBA" id="ARBA00022443"/>
    </source>
</evidence>
<protein>
    <recommendedName>
        <fullName evidence="5">Class E vacuolar protein-sorting machinery protein HSE1</fullName>
    </recommendedName>
    <alternativeName>
        <fullName evidence="6">Class E vacuolar protein-sorting machinery protein hse1</fullName>
    </alternativeName>
</protein>
<evidence type="ECO:0000256" key="11">
    <source>
        <dbReference type="PROSITE-ProRule" id="PRU00192"/>
    </source>
</evidence>
<feature type="compositionally biased region" description="Acidic residues" evidence="12">
    <location>
        <begin position="165"/>
        <end position="181"/>
    </location>
</feature>